<dbReference type="Pfam" id="PF14450">
    <property type="entry name" value="FtsA"/>
    <property type="match status" value="1"/>
</dbReference>
<dbReference type="InterPro" id="IPR003494">
    <property type="entry name" value="SHS2_FtsA"/>
</dbReference>
<keyword evidence="2 5" id="KW-0132">Cell division</keyword>
<keyword evidence="1 5" id="KW-1003">Cell membrane</keyword>
<gene>
    <name evidence="5" type="primary">ftsA</name>
    <name evidence="8" type="ORF">CLV93_102565</name>
</gene>
<comment type="caution">
    <text evidence="8">The sequence shown here is derived from an EMBL/GenBank/DDBJ whole genome shotgun (WGS) entry which is preliminary data.</text>
</comment>
<name>A0A2P8CIJ0_9BACT</name>
<keyword evidence="4 5" id="KW-0131">Cell cycle</keyword>
<dbReference type="PIRSF" id="PIRSF003101">
    <property type="entry name" value="FtsA"/>
    <property type="match status" value="1"/>
</dbReference>
<dbReference type="Pfam" id="PF02491">
    <property type="entry name" value="SHS2_FTSA"/>
    <property type="match status" value="1"/>
</dbReference>
<dbReference type="PANTHER" id="PTHR32432:SF4">
    <property type="entry name" value="CELL DIVISION PROTEIN FTSA"/>
    <property type="match status" value="1"/>
</dbReference>
<dbReference type="SMART" id="SM00842">
    <property type="entry name" value="FtsA"/>
    <property type="match status" value="1"/>
</dbReference>
<dbReference type="AlphaFoldDB" id="A0A2P8CIJ0"/>
<organism evidence="8 9">
    <name type="scientific">Prolixibacter denitrificans</name>
    <dbReference type="NCBI Taxonomy" id="1541063"/>
    <lineage>
        <taxon>Bacteria</taxon>
        <taxon>Pseudomonadati</taxon>
        <taxon>Bacteroidota</taxon>
        <taxon>Bacteroidia</taxon>
        <taxon>Marinilabiliales</taxon>
        <taxon>Prolixibacteraceae</taxon>
        <taxon>Prolixibacter</taxon>
    </lineage>
</organism>
<dbReference type="OrthoDB" id="9768127at2"/>
<dbReference type="SUPFAM" id="SSF53067">
    <property type="entry name" value="Actin-like ATPase domain"/>
    <property type="match status" value="2"/>
</dbReference>
<dbReference type="InterPro" id="IPR043129">
    <property type="entry name" value="ATPase_NBD"/>
</dbReference>
<proteinExistence type="inferred from homology"/>
<evidence type="ECO:0000259" key="7">
    <source>
        <dbReference type="SMART" id="SM00842"/>
    </source>
</evidence>
<reference evidence="8 9" key="1">
    <citation type="submission" date="2018-03" db="EMBL/GenBank/DDBJ databases">
        <title>Genomic Encyclopedia of Archaeal and Bacterial Type Strains, Phase II (KMG-II): from individual species to whole genera.</title>
        <authorList>
            <person name="Goeker M."/>
        </authorList>
    </citation>
    <scope>NUCLEOTIDE SEQUENCE [LARGE SCALE GENOMIC DNA]</scope>
    <source>
        <strain evidence="8 9">DSM 27267</strain>
    </source>
</reference>
<evidence type="ECO:0000256" key="5">
    <source>
        <dbReference type="HAMAP-Rule" id="MF_02033"/>
    </source>
</evidence>
<evidence type="ECO:0000313" key="8">
    <source>
        <dbReference type="EMBL" id="PSK84774.1"/>
    </source>
</evidence>
<dbReference type="PANTHER" id="PTHR32432">
    <property type="entry name" value="CELL DIVISION PROTEIN FTSA-RELATED"/>
    <property type="match status" value="1"/>
</dbReference>
<dbReference type="CDD" id="cd24048">
    <property type="entry name" value="ASKHA_NBD_FtsA"/>
    <property type="match status" value="1"/>
</dbReference>
<dbReference type="GO" id="GO:0043093">
    <property type="term" value="P:FtsZ-dependent cytokinesis"/>
    <property type="evidence" value="ECO:0007669"/>
    <property type="project" value="UniProtKB-UniRule"/>
</dbReference>
<evidence type="ECO:0000256" key="4">
    <source>
        <dbReference type="ARBA" id="ARBA00023306"/>
    </source>
</evidence>
<dbReference type="EMBL" id="PYGC01000002">
    <property type="protein sequence ID" value="PSK84774.1"/>
    <property type="molecule type" value="Genomic_DNA"/>
</dbReference>
<evidence type="ECO:0000256" key="6">
    <source>
        <dbReference type="PIRNR" id="PIRNR003101"/>
    </source>
</evidence>
<dbReference type="HAMAP" id="MF_02033">
    <property type="entry name" value="FtsA"/>
    <property type="match status" value="1"/>
</dbReference>
<keyword evidence="3 5" id="KW-0472">Membrane</keyword>
<comment type="subunit">
    <text evidence="5">Self-interacts. Interacts with FtsZ.</text>
</comment>
<dbReference type="Gene3D" id="3.30.420.40">
    <property type="match status" value="2"/>
</dbReference>
<evidence type="ECO:0000256" key="1">
    <source>
        <dbReference type="ARBA" id="ARBA00022475"/>
    </source>
</evidence>
<evidence type="ECO:0000256" key="3">
    <source>
        <dbReference type="ARBA" id="ARBA00023136"/>
    </source>
</evidence>
<protein>
    <recommendedName>
        <fullName evidence="5 6">Cell division protein FtsA</fullName>
    </recommendedName>
</protein>
<feature type="domain" description="SHS2" evidence="7">
    <location>
        <begin position="8"/>
        <end position="195"/>
    </location>
</feature>
<sequence length="446" mass="48941">MSSMKEMTAAVDIGTAKTTAIIGRYTIDRKLEVVGYGSTDTRGVRNGVVVNIEEAGQSIREAVDVACRGLKLKVRSIYAGLSGQKIRTRSASGYRMIDEDGEVTRELVSSLYEEVGRYSLQPGEKIFHVVPQEFIVDGEMGIQQPVGMAGNRIDAMFNLILAPDSYRINLRRCAEKAGFELAGVFVNPFVQGEAYLTEDEKEAGVVLVDFGAGTTGVSVYYENRLRLAAELPFGGAVVTRDIKEGCNIIARHAELLKVQFGRALAELAPDNKVVQIPESDGWPAKEVSFKNLSHIIQARMEEILEGISYQIESTGLMHKLGAGIVITGGGAGMADMEKLISFKTGLDVRFGRPVIPMKELLFAEQVNGPEAANILGLLVKGLKKREGMRNVDAMVIHEDEEEERPTNHRQQHRQNGNGFKGVFNNLFEKARDGLGNLISDEDMEMN</sequence>
<comment type="similarity">
    <text evidence="5 6">Belongs to the FtsA/MreB family.</text>
</comment>
<evidence type="ECO:0000313" key="9">
    <source>
        <dbReference type="Proteomes" id="UP000240621"/>
    </source>
</evidence>
<comment type="subcellular location">
    <subcellularLocation>
        <location evidence="5">Cell membrane</location>
        <topology evidence="5">Peripheral membrane protein</topology>
        <orientation evidence="5">Cytoplasmic side</orientation>
    </subcellularLocation>
    <text evidence="5">Localizes to the Z ring in an FtsZ-dependent manner. Targeted to the membrane through a conserved C-terminal amphipathic helix.</text>
</comment>
<dbReference type="Proteomes" id="UP000240621">
    <property type="component" value="Unassembled WGS sequence"/>
</dbReference>
<accession>A0A2P8CIJ0</accession>
<dbReference type="NCBIfam" id="TIGR01174">
    <property type="entry name" value="ftsA"/>
    <property type="match status" value="1"/>
</dbReference>
<evidence type="ECO:0000256" key="2">
    <source>
        <dbReference type="ARBA" id="ARBA00022618"/>
    </source>
</evidence>
<dbReference type="GO" id="GO:0032153">
    <property type="term" value="C:cell division site"/>
    <property type="evidence" value="ECO:0007669"/>
    <property type="project" value="UniProtKB-UniRule"/>
</dbReference>
<dbReference type="GO" id="GO:0009898">
    <property type="term" value="C:cytoplasmic side of plasma membrane"/>
    <property type="evidence" value="ECO:0007669"/>
    <property type="project" value="UniProtKB-UniRule"/>
</dbReference>
<dbReference type="Gene3D" id="3.30.1490.110">
    <property type="match status" value="1"/>
</dbReference>
<dbReference type="InterPro" id="IPR020823">
    <property type="entry name" value="Cell_div_FtsA"/>
</dbReference>
<dbReference type="RefSeq" id="WP_106541341.1">
    <property type="nucleotide sequence ID" value="NZ_BLAU01000001.1"/>
</dbReference>
<dbReference type="InterPro" id="IPR050696">
    <property type="entry name" value="FtsA/MreB"/>
</dbReference>
<comment type="function">
    <text evidence="5 6">Cell division protein that is involved in the assembly of the Z ring. May serve as a membrane anchor for the Z ring.</text>
</comment>